<gene>
    <name evidence="2" type="ORF">ABII15_01525</name>
</gene>
<dbReference type="KEGG" id="stac:ABII15_01525"/>
<protein>
    <recommendedName>
        <fullName evidence="3">Serine-threonine protein kinase</fullName>
    </recommendedName>
</protein>
<dbReference type="EMBL" id="CP159534">
    <property type="protein sequence ID" value="XCJ68714.1"/>
    <property type="molecule type" value="Genomic_DNA"/>
</dbReference>
<dbReference type="AlphaFoldDB" id="A0AAU8IKL1"/>
<organism evidence="2">
    <name type="scientific">Streptomyces tabacisoli</name>
    <dbReference type="NCBI Taxonomy" id="3156398"/>
    <lineage>
        <taxon>Bacteria</taxon>
        <taxon>Bacillati</taxon>
        <taxon>Actinomycetota</taxon>
        <taxon>Actinomycetes</taxon>
        <taxon>Kitasatosporales</taxon>
        <taxon>Streptomycetaceae</taxon>
        <taxon>Streptomyces</taxon>
    </lineage>
</organism>
<proteinExistence type="predicted"/>
<evidence type="ECO:0008006" key="3">
    <source>
        <dbReference type="Google" id="ProtNLM"/>
    </source>
</evidence>
<name>A0AAU8IKL1_9ACTN</name>
<feature type="region of interest" description="Disordered" evidence="1">
    <location>
        <begin position="201"/>
        <end position="241"/>
    </location>
</feature>
<evidence type="ECO:0000256" key="1">
    <source>
        <dbReference type="SAM" id="MobiDB-lite"/>
    </source>
</evidence>
<evidence type="ECO:0000313" key="2">
    <source>
        <dbReference type="EMBL" id="XCJ68714.1"/>
    </source>
</evidence>
<accession>A0AAU8IKL1</accession>
<dbReference type="RefSeq" id="WP_353940399.1">
    <property type="nucleotide sequence ID" value="NZ_CP159534.1"/>
</dbReference>
<feature type="compositionally biased region" description="Basic and acidic residues" evidence="1">
    <location>
        <begin position="211"/>
        <end position="221"/>
    </location>
</feature>
<sequence>MPQPAAFHDLGALRFDGGAALAPDSVDRVRAAVRDSGVRDLYIVVHGAHNDEEVGAAVDGAYRRLLAEAWQDAPGRAGMLSVHWPSLCFRDEDLPGVEQRPDGAEADRETLDDLVRHLPGHEEELTRIVALLRDRSDHETAFDDFGTQLRRLAEVPLQDPVAPFASDAEGEIIPQSDPLMLFEDTRTMCVEFAGALDDLRRAGDTGSARPARHEDGRKGPDVSEEGTLAEIRVAGPRPARPLSERVARAGTVASGGPLGEQARTADQAALWDGAHELFRQVVRHMLRRRAGFIGELGLGPALPGLAEDSEVRLHLVGHGLGARLAGFALRGLESGGAEPVMLSSLTLLQGEMSHFAFADSLPQQVSGHGALWSLQRLVQGPLFCTFSHLDFHLGVLYPLSAQMIGDSADLTSIARKWGALGFDGVQGVEGPAPVCLGETGKEDLRRLPYLNVDASEVVHTTDRPFSGHHDVMHPEIGQLLRQAADVPGGAD</sequence>
<reference evidence="2" key="1">
    <citation type="submission" date="2024-06" db="EMBL/GenBank/DDBJ databases">
        <title>Streptomyces sp. strain HUAS MG91 genome sequences.</title>
        <authorList>
            <person name="Mo P."/>
        </authorList>
    </citation>
    <scope>NUCLEOTIDE SEQUENCE</scope>
    <source>
        <strain evidence="2">HUAS MG91</strain>
    </source>
</reference>